<evidence type="ECO:0000256" key="5">
    <source>
        <dbReference type="ARBA" id="ARBA00022842"/>
    </source>
</evidence>
<dbReference type="InterPro" id="IPR006667">
    <property type="entry name" value="SLC41_membr_dom"/>
</dbReference>
<feature type="transmembrane region" description="Helical" evidence="9">
    <location>
        <begin position="396"/>
        <end position="420"/>
    </location>
</feature>
<keyword evidence="4 9" id="KW-0812">Transmembrane</keyword>
<dbReference type="SUPFAM" id="SSF158791">
    <property type="entry name" value="MgtE N-terminal domain-like"/>
    <property type="match status" value="1"/>
</dbReference>
<proteinExistence type="inferred from homology"/>
<evidence type="ECO:0000256" key="6">
    <source>
        <dbReference type="ARBA" id="ARBA00022989"/>
    </source>
</evidence>
<reference evidence="11 12" key="1">
    <citation type="journal article" date="2015" name="Int. J. Syst. Evol. Microbiol.">
        <title>Flavisolibacter ginsenosidimutans sp. nov., with ginsenoside-converting activity isolated from soil used for cultivating ginseng.</title>
        <authorList>
            <person name="Zhao Y."/>
            <person name="Liu Q."/>
            <person name="Kang M.S."/>
            <person name="Jin F."/>
            <person name="Yu H."/>
            <person name="Im W.T."/>
        </authorList>
    </citation>
    <scope>NUCLEOTIDE SEQUENCE [LARGE SCALE GENOMIC DNA]</scope>
    <source>
        <strain evidence="11 12">Gsoil 636</strain>
    </source>
</reference>
<dbReference type="Pfam" id="PF01769">
    <property type="entry name" value="MgtE"/>
    <property type="match status" value="1"/>
</dbReference>
<evidence type="ECO:0000256" key="2">
    <source>
        <dbReference type="ARBA" id="ARBA00009749"/>
    </source>
</evidence>
<dbReference type="Gene3D" id="1.25.60.10">
    <property type="entry name" value="MgtE N-terminal domain-like"/>
    <property type="match status" value="1"/>
</dbReference>
<dbReference type="CDD" id="cd04606">
    <property type="entry name" value="CBS_pair_Mg_transporter"/>
    <property type="match status" value="1"/>
</dbReference>
<name>A0A5B8UPX6_9BACT</name>
<keyword evidence="5 9" id="KW-0460">Magnesium</keyword>
<dbReference type="AlphaFoldDB" id="A0A5B8UPX6"/>
<organism evidence="11 12">
    <name type="scientific">Flavisolibacter ginsenosidimutans</name>
    <dbReference type="NCBI Taxonomy" id="661481"/>
    <lineage>
        <taxon>Bacteria</taxon>
        <taxon>Pseudomonadati</taxon>
        <taxon>Bacteroidota</taxon>
        <taxon>Chitinophagia</taxon>
        <taxon>Chitinophagales</taxon>
        <taxon>Chitinophagaceae</taxon>
        <taxon>Flavisolibacter</taxon>
    </lineage>
</organism>
<gene>
    <name evidence="11" type="primary">mgtE</name>
    <name evidence="11" type="ORF">FSB75_03725</name>
</gene>
<sequence length="469" mass="52149">METLQAELEHVLEKGDPEEIGNFLDQQNISDVAELIYTVPEHDASIIMYMSIHRASGVFKILETATQQDIIQKLPPGKTAELLNELPPDDRTALLEDLPSDVVRELIKLLNQEERKITLSLLGYPENSVGRLMTPDYVYVQETDTVQRVLEIIRRVGKNSETIDVIYVINDKGELLDDIRIREFILAAPNKKVSELMDNRVISLNAYADQEAANEAFKMNNRVALPVVSNSNKLLGIVTIDDILWVATEEFSEDMQKIGGTQALNEPYLDIAFFKLIRKRVGWLLALFVSELLTTSAMTYFSDEMQKVAILSIFVPLITSSGGNSGSQASTLIIQAMAVGEVTIADWWRVMRREILSGLVLGVILGSVGFLRIQIWHELIQHGFMHMKDPEIRTAYLTHSTAVGLTIGFSLIGIVLWGTLAGSMLPIFLKRLGADPAASSAPFVATLVDVTGIIIYFSMAYLILTGILL</sequence>
<feature type="transmembrane region" description="Helical" evidence="9">
    <location>
        <begin position="281"/>
        <end position="301"/>
    </location>
</feature>
<evidence type="ECO:0000259" key="10">
    <source>
        <dbReference type="PROSITE" id="PS51371"/>
    </source>
</evidence>
<dbReference type="InterPro" id="IPR006669">
    <property type="entry name" value="MgtE_transporter"/>
</dbReference>
<accession>A0A5B8UPX6</accession>
<feature type="transmembrane region" description="Helical" evidence="9">
    <location>
        <begin position="355"/>
        <end position="375"/>
    </location>
</feature>
<dbReference type="Gene3D" id="1.10.357.20">
    <property type="entry name" value="SLC41 divalent cation transporters, integral membrane domain"/>
    <property type="match status" value="1"/>
</dbReference>
<dbReference type="GO" id="GO:0046872">
    <property type="term" value="F:metal ion binding"/>
    <property type="evidence" value="ECO:0007669"/>
    <property type="project" value="UniProtKB-KW"/>
</dbReference>
<keyword evidence="3 9" id="KW-0813">Transport</keyword>
<dbReference type="PROSITE" id="PS51371">
    <property type="entry name" value="CBS"/>
    <property type="match status" value="2"/>
</dbReference>
<evidence type="ECO:0000313" key="11">
    <source>
        <dbReference type="EMBL" id="QEC58432.1"/>
    </source>
</evidence>
<dbReference type="Pfam" id="PF03448">
    <property type="entry name" value="MgtE_N"/>
    <property type="match status" value="1"/>
</dbReference>
<dbReference type="EMBL" id="CP042433">
    <property type="protein sequence ID" value="QEC58432.1"/>
    <property type="molecule type" value="Genomic_DNA"/>
</dbReference>
<dbReference type="InterPro" id="IPR000644">
    <property type="entry name" value="CBS_dom"/>
</dbReference>
<comment type="similarity">
    <text evidence="2 9">Belongs to the SLC41A transporter family.</text>
</comment>
<evidence type="ECO:0000256" key="3">
    <source>
        <dbReference type="ARBA" id="ARBA00022448"/>
    </source>
</evidence>
<keyword evidence="7 9" id="KW-0472">Membrane</keyword>
<evidence type="ECO:0000256" key="7">
    <source>
        <dbReference type="ARBA" id="ARBA00023136"/>
    </source>
</evidence>
<evidence type="ECO:0000256" key="4">
    <source>
        <dbReference type="ARBA" id="ARBA00022692"/>
    </source>
</evidence>
<dbReference type="InterPro" id="IPR036739">
    <property type="entry name" value="SLC41_membr_dom_sf"/>
</dbReference>
<dbReference type="SUPFAM" id="SSF54631">
    <property type="entry name" value="CBS-domain pair"/>
    <property type="match status" value="1"/>
</dbReference>
<comment type="function">
    <text evidence="9">Acts as a magnesium transporter.</text>
</comment>
<dbReference type="KEGG" id="fgg:FSB75_03725"/>
<dbReference type="InterPro" id="IPR006668">
    <property type="entry name" value="Mg_transptr_MgtE_intracell_dom"/>
</dbReference>
<evidence type="ECO:0000256" key="8">
    <source>
        <dbReference type="PROSITE-ProRule" id="PRU00703"/>
    </source>
</evidence>
<feature type="transmembrane region" description="Helical" evidence="9">
    <location>
        <begin position="440"/>
        <end position="464"/>
    </location>
</feature>
<dbReference type="NCBIfam" id="TIGR00400">
    <property type="entry name" value="mgtE"/>
    <property type="match status" value="1"/>
</dbReference>
<dbReference type="PANTHER" id="PTHR43773">
    <property type="entry name" value="MAGNESIUM TRANSPORTER MGTE"/>
    <property type="match status" value="1"/>
</dbReference>
<comment type="subunit">
    <text evidence="9">Homodimer.</text>
</comment>
<protein>
    <recommendedName>
        <fullName evidence="9">Magnesium transporter MgtE</fullName>
    </recommendedName>
</protein>
<dbReference type="InterPro" id="IPR038076">
    <property type="entry name" value="MgtE_N_sf"/>
</dbReference>
<comment type="subcellular location">
    <subcellularLocation>
        <location evidence="9">Cell membrane</location>
        <topology evidence="9">Multi-pass membrane protein</topology>
    </subcellularLocation>
    <subcellularLocation>
        <location evidence="1">Membrane</location>
        <topology evidence="1">Multi-pass membrane protein</topology>
    </subcellularLocation>
</comment>
<dbReference type="GO" id="GO:0015095">
    <property type="term" value="F:magnesium ion transmembrane transporter activity"/>
    <property type="evidence" value="ECO:0007669"/>
    <property type="project" value="UniProtKB-UniRule"/>
</dbReference>
<feature type="domain" description="CBS" evidence="10">
    <location>
        <begin position="133"/>
        <end position="195"/>
    </location>
</feature>
<keyword evidence="9" id="KW-0479">Metal-binding</keyword>
<keyword evidence="9" id="KW-1003">Cell membrane</keyword>
<dbReference type="Proteomes" id="UP000321204">
    <property type="component" value="Chromosome"/>
</dbReference>
<dbReference type="Gene3D" id="3.10.580.10">
    <property type="entry name" value="CBS-domain"/>
    <property type="match status" value="1"/>
</dbReference>
<dbReference type="Pfam" id="PF00571">
    <property type="entry name" value="CBS"/>
    <property type="match status" value="2"/>
</dbReference>
<evidence type="ECO:0000256" key="1">
    <source>
        <dbReference type="ARBA" id="ARBA00004141"/>
    </source>
</evidence>
<evidence type="ECO:0000313" key="12">
    <source>
        <dbReference type="Proteomes" id="UP000321204"/>
    </source>
</evidence>
<keyword evidence="6 9" id="KW-1133">Transmembrane helix</keyword>
<dbReference type="GO" id="GO:0005886">
    <property type="term" value="C:plasma membrane"/>
    <property type="evidence" value="ECO:0007669"/>
    <property type="project" value="UniProtKB-SubCell"/>
</dbReference>
<comment type="caution">
    <text evidence="9">Lacks conserved residue(s) required for the propagation of feature annotation.</text>
</comment>
<keyword evidence="12" id="KW-1185">Reference proteome</keyword>
<dbReference type="SUPFAM" id="SSF161093">
    <property type="entry name" value="MgtE membrane domain-like"/>
    <property type="match status" value="1"/>
</dbReference>
<dbReference type="SMART" id="SM00116">
    <property type="entry name" value="CBS"/>
    <property type="match status" value="2"/>
</dbReference>
<dbReference type="OrthoDB" id="9790355at2"/>
<keyword evidence="8" id="KW-0129">CBS domain</keyword>
<dbReference type="SMART" id="SM00924">
    <property type="entry name" value="MgtE_N"/>
    <property type="match status" value="1"/>
</dbReference>
<evidence type="ECO:0000256" key="9">
    <source>
        <dbReference type="RuleBase" id="RU362011"/>
    </source>
</evidence>
<feature type="domain" description="CBS" evidence="10">
    <location>
        <begin position="197"/>
        <end position="253"/>
    </location>
</feature>
<dbReference type="InterPro" id="IPR046342">
    <property type="entry name" value="CBS_dom_sf"/>
</dbReference>
<dbReference type="PANTHER" id="PTHR43773:SF1">
    <property type="entry name" value="MAGNESIUM TRANSPORTER MGTE"/>
    <property type="match status" value="1"/>
</dbReference>